<dbReference type="Proteomes" id="UP001231189">
    <property type="component" value="Unassembled WGS sequence"/>
</dbReference>
<dbReference type="EMBL" id="JAUUTY010000004">
    <property type="protein sequence ID" value="KAK1642772.1"/>
    <property type="molecule type" value="Genomic_DNA"/>
</dbReference>
<dbReference type="AlphaFoldDB" id="A0AAD8RZI3"/>
<name>A0AAD8RZI3_LOLMU</name>
<dbReference type="CDD" id="cd01650">
    <property type="entry name" value="RT_nLTR_like"/>
    <property type="match status" value="1"/>
</dbReference>
<evidence type="ECO:0000259" key="1">
    <source>
        <dbReference type="PROSITE" id="PS50878"/>
    </source>
</evidence>
<protein>
    <recommendedName>
        <fullName evidence="1">Reverse transcriptase domain-containing protein</fullName>
    </recommendedName>
</protein>
<dbReference type="InterPro" id="IPR043502">
    <property type="entry name" value="DNA/RNA_pol_sf"/>
</dbReference>
<keyword evidence="3" id="KW-1185">Reference proteome</keyword>
<reference evidence="2" key="1">
    <citation type="submission" date="2023-07" db="EMBL/GenBank/DDBJ databases">
        <title>A chromosome-level genome assembly of Lolium multiflorum.</title>
        <authorList>
            <person name="Chen Y."/>
            <person name="Copetti D."/>
            <person name="Kolliker R."/>
            <person name="Studer B."/>
        </authorList>
    </citation>
    <scope>NUCLEOTIDE SEQUENCE</scope>
    <source>
        <strain evidence="2">02402/16</strain>
        <tissue evidence="2">Leaf</tissue>
    </source>
</reference>
<evidence type="ECO:0000313" key="2">
    <source>
        <dbReference type="EMBL" id="KAK1642772.1"/>
    </source>
</evidence>
<evidence type="ECO:0000313" key="3">
    <source>
        <dbReference type="Proteomes" id="UP001231189"/>
    </source>
</evidence>
<dbReference type="GO" id="GO:0004523">
    <property type="term" value="F:RNA-DNA hybrid ribonuclease activity"/>
    <property type="evidence" value="ECO:0007669"/>
    <property type="project" value="InterPro"/>
</dbReference>
<dbReference type="InterPro" id="IPR044730">
    <property type="entry name" value="RNase_H-like_dom_plant"/>
</dbReference>
<dbReference type="Pfam" id="PF00078">
    <property type="entry name" value="RVT_1"/>
    <property type="match status" value="1"/>
</dbReference>
<accession>A0AAD8RZI3</accession>
<proteinExistence type="predicted"/>
<gene>
    <name evidence="2" type="ORF">QYE76_060577</name>
</gene>
<organism evidence="2 3">
    <name type="scientific">Lolium multiflorum</name>
    <name type="common">Italian ryegrass</name>
    <name type="synonym">Lolium perenne subsp. multiflorum</name>
    <dbReference type="NCBI Taxonomy" id="4521"/>
    <lineage>
        <taxon>Eukaryota</taxon>
        <taxon>Viridiplantae</taxon>
        <taxon>Streptophyta</taxon>
        <taxon>Embryophyta</taxon>
        <taxon>Tracheophyta</taxon>
        <taxon>Spermatophyta</taxon>
        <taxon>Magnoliopsida</taxon>
        <taxon>Liliopsida</taxon>
        <taxon>Poales</taxon>
        <taxon>Poaceae</taxon>
        <taxon>BOP clade</taxon>
        <taxon>Pooideae</taxon>
        <taxon>Poodae</taxon>
        <taxon>Poeae</taxon>
        <taxon>Poeae Chloroplast Group 2 (Poeae type)</taxon>
        <taxon>Loliodinae</taxon>
        <taxon>Loliinae</taxon>
        <taxon>Lolium</taxon>
    </lineage>
</organism>
<sequence length="491" mass="54722">MQAVLDSVPVRVDERMNEMLIATIEGREVKEALFQMFPTKAPGPDGFPAHFFQRHWDLCGEEITSIVLRILRGEDDPAACNKTFIVLIPKVVKPEELGQFHPISLCNVLYKIASKVLANRLKRILPAIISDEQSAFVPGRLITDNIITAYECLHFMKRNKAAKHRFCALKLDMRKAYDRVEWGYLEAIMLKLGFHGSWVRMVMRMVTTVTFSVFFNGERLDEFTPSRGIRQGDPISPYLFLLAAEGLSCLLKTRSESSTLQGLKVASTAPAVNHLLFADDSLLFIKANGESARDARDTLDAYCRASGAVAAVARRAEGAYVGVSAVRYEGISDPEVLEAMAVREGLYLALDLNLRRIRVASDCQMVIQALQEHNLGAISSVTHEIKKTAEGLGEVVFVHENRASNVEPHNLISAGRELVWSSRTVLSTNYLVYLFTTPFFRIERGGGETIEPEPMTLQMAVTETGKTRNLRWGCGLSAPEMKEIAANINEQ</sequence>
<dbReference type="InterPro" id="IPR052343">
    <property type="entry name" value="Retrotransposon-Effector_Assoc"/>
</dbReference>
<dbReference type="PROSITE" id="PS50878">
    <property type="entry name" value="RT_POL"/>
    <property type="match status" value="1"/>
</dbReference>
<dbReference type="InterPro" id="IPR036397">
    <property type="entry name" value="RNaseH_sf"/>
</dbReference>
<dbReference type="CDD" id="cd06222">
    <property type="entry name" value="RNase_H_like"/>
    <property type="match status" value="1"/>
</dbReference>
<dbReference type="SUPFAM" id="SSF56672">
    <property type="entry name" value="DNA/RNA polymerases"/>
    <property type="match status" value="1"/>
</dbReference>
<dbReference type="PANTHER" id="PTHR46890:SF48">
    <property type="entry name" value="RNA-DIRECTED DNA POLYMERASE"/>
    <property type="match status" value="1"/>
</dbReference>
<comment type="caution">
    <text evidence="2">The sequence shown here is derived from an EMBL/GenBank/DDBJ whole genome shotgun (WGS) entry which is preliminary data.</text>
</comment>
<dbReference type="Gene3D" id="3.30.420.10">
    <property type="entry name" value="Ribonuclease H-like superfamily/Ribonuclease H"/>
    <property type="match status" value="1"/>
</dbReference>
<dbReference type="GO" id="GO:0003676">
    <property type="term" value="F:nucleic acid binding"/>
    <property type="evidence" value="ECO:0007669"/>
    <property type="project" value="InterPro"/>
</dbReference>
<dbReference type="InterPro" id="IPR000477">
    <property type="entry name" value="RT_dom"/>
</dbReference>
<dbReference type="PANTHER" id="PTHR46890">
    <property type="entry name" value="NON-LTR RETROLELEMENT REVERSE TRANSCRIPTASE-LIKE PROTEIN-RELATED"/>
    <property type="match status" value="1"/>
</dbReference>
<feature type="domain" description="Reverse transcriptase" evidence="1">
    <location>
        <begin position="69"/>
        <end position="333"/>
    </location>
</feature>